<name>A0ABN8R9M2_9CNID</name>
<evidence type="ECO:0000313" key="2">
    <source>
        <dbReference type="Proteomes" id="UP001159405"/>
    </source>
</evidence>
<protein>
    <submittedName>
        <fullName evidence="1">Uncharacterized protein</fullName>
    </submittedName>
</protein>
<proteinExistence type="predicted"/>
<gene>
    <name evidence="1" type="ORF">PLOB_00014637</name>
</gene>
<reference evidence="1 2" key="1">
    <citation type="submission" date="2022-05" db="EMBL/GenBank/DDBJ databases">
        <authorList>
            <consortium name="Genoscope - CEA"/>
            <person name="William W."/>
        </authorList>
    </citation>
    <scope>NUCLEOTIDE SEQUENCE [LARGE SCALE GENOMIC DNA]</scope>
</reference>
<dbReference type="Proteomes" id="UP001159405">
    <property type="component" value="Unassembled WGS sequence"/>
</dbReference>
<comment type="caution">
    <text evidence="1">The sequence shown here is derived from an EMBL/GenBank/DDBJ whole genome shotgun (WGS) entry which is preliminary data.</text>
</comment>
<keyword evidence="2" id="KW-1185">Reference proteome</keyword>
<dbReference type="EMBL" id="CALNXK010000188">
    <property type="protein sequence ID" value="CAH3174169.1"/>
    <property type="molecule type" value="Genomic_DNA"/>
</dbReference>
<evidence type="ECO:0000313" key="1">
    <source>
        <dbReference type="EMBL" id="CAH3174169.1"/>
    </source>
</evidence>
<sequence length="138" mass="15394">MISPFECASVAAKLSLEEEIDLHLPEKLLQSYISWVIRLYKLGDKTVRAGPEDCWNSTASFDVTDNSMESRPAKNTGKAYDLKMAAAKKKGPPSFTTKQRSSFVLVLQEKCEEPTNKTALGQFRFGFLAAGWFVPPRS</sequence>
<accession>A0ABN8R9M2</accession>
<organism evidence="1 2">
    <name type="scientific">Porites lobata</name>
    <dbReference type="NCBI Taxonomy" id="104759"/>
    <lineage>
        <taxon>Eukaryota</taxon>
        <taxon>Metazoa</taxon>
        <taxon>Cnidaria</taxon>
        <taxon>Anthozoa</taxon>
        <taxon>Hexacorallia</taxon>
        <taxon>Scleractinia</taxon>
        <taxon>Fungiina</taxon>
        <taxon>Poritidae</taxon>
        <taxon>Porites</taxon>
    </lineage>
</organism>